<dbReference type="EMBL" id="FBVY01000018">
    <property type="protein sequence ID" value="CUW93591.1"/>
    <property type="molecule type" value="Genomic_DNA"/>
</dbReference>
<dbReference type="AlphaFoldDB" id="A0A9W5B298"/>
<gene>
    <name evidence="1" type="ORF">AGR2A_Cc70051</name>
</gene>
<evidence type="ECO:0000313" key="1">
    <source>
        <dbReference type="EMBL" id="CUW93591.1"/>
    </source>
</evidence>
<sequence length="65" mass="7449">MDQVPEWYAFVGTCPRCRRSGSIERRDIKRVLGPKTVLSAIPSRLRCKACQNKVGNKATMRKMPR</sequence>
<name>A0A9W5B298_9HYPH</name>
<protein>
    <submittedName>
        <fullName evidence="1">Uncharacterized protein</fullName>
    </submittedName>
</protein>
<evidence type="ECO:0000313" key="2">
    <source>
        <dbReference type="Proteomes" id="UP000191933"/>
    </source>
</evidence>
<reference evidence="1 2" key="1">
    <citation type="submission" date="2016-01" db="EMBL/GenBank/DDBJ databases">
        <authorList>
            <person name="Regsiter A."/>
            <person name="william w."/>
        </authorList>
    </citation>
    <scope>NUCLEOTIDE SEQUENCE [LARGE SCALE GENOMIC DNA]</scope>
    <source>
        <strain evidence="1 2">CFBP 5494</strain>
    </source>
</reference>
<dbReference type="Proteomes" id="UP000191933">
    <property type="component" value="Unassembled WGS sequence"/>
</dbReference>
<accession>A0A9W5B298</accession>
<organism evidence="1 2">
    <name type="scientific">Agrobacterium genomosp. 2 str. CFBP 5494</name>
    <dbReference type="NCBI Taxonomy" id="1183436"/>
    <lineage>
        <taxon>Bacteria</taxon>
        <taxon>Pseudomonadati</taxon>
        <taxon>Pseudomonadota</taxon>
        <taxon>Alphaproteobacteria</taxon>
        <taxon>Hyphomicrobiales</taxon>
        <taxon>Rhizobiaceae</taxon>
        <taxon>Rhizobium/Agrobacterium group</taxon>
        <taxon>Agrobacterium</taxon>
        <taxon>Agrobacterium tumefaciens complex</taxon>
    </lineage>
</organism>
<keyword evidence="2" id="KW-1185">Reference proteome</keyword>
<proteinExistence type="predicted"/>
<comment type="caution">
    <text evidence="1">The sequence shown here is derived from an EMBL/GenBank/DDBJ whole genome shotgun (WGS) entry which is preliminary data.</text>
</comment>